<feature type="region of interest" description="Disordered" evidence="1">
    <location>
        <begin position="1"/>
        <end position="83"/>
    </location>
</feature>
<protein>
    <submittedName>
        <fullName evidence="2">Uncharacterized protein</fullName>
    </submittedName>
</protein>
<evidence type="ECO:0000256" key="1">
    <source>
        <dbReference type="SAM" id="MobiDB-lite"/>
    </source>
</evidence>
<dbReference type="Proteomes" id="UP001374584">
    <property type="component" value="Unassembled WGS sequence"/>
</dbReference>
<name>A0AAN9REM3_PHACN</name>
<evidence type="ECO:0000313" key="2">
    <source>
        <dbReference type="EMBL" id="KAK7368404.1"/>
    </source>
</evidence>
<dbReference type="AlphaFoldDB" id="A0AAN9REM3"/>
<dbReference type="EMBL" id="JAYMYR010000004">
    <property type="protein sequence ID" value="KAK7368404.1"/>
    <property type="molecule type" value="Genomic_DNA"/>
</dbReference>
<sequence length="158" mass="17248">MQNFDTVTGGKKNVDSNCDHSQSNPVQMTPPSNDGSNVIGDGHIRSLNLVTRKGRPRTRRLKSNLEKNEGRKRSTNRKYEPPIPNICINDGYNNLPMNPLSQAEDETRISVMAGTLPIQIEAQSDRHQCGGFLSLLTSVQSNVTTAEECAGGILNVDG</sequence>
<feature type="compositionally biased region" description="Polar residues" evidence="1">
    <location>
        <begin position="19"/>
        <end position="36"/>
    </location>
</feature>
<gene>
    <name evidence="2" type="ORF">VNO80_10429</name>
</gene>
<feature type="compositionally biased region" description="Basic residues" evidence="1">
    <location>
        <begin position="52"/>
        <end position="62"/>
    </location>
</feature>
<organism evidence="2 3">
    <name type="scientific">Phaseolus coccineus</name>
    <name type="common">Scarlet runner bean</name>
    <name type="synonym">Phaseolus multiflorus</name>
    <dbReference type="NCBI Taxonomy" id="3886"/>
    <lineage>
        <taxon>Eukaryota</taxon>
        <taxon>Viridiplantae</taxon>
        <taxon>Streptophyta</taxon>
        <taxon>Embryophyta</taxon>
        <taxon>Tracheophyta</taxon>
        <taxon>Spermatophyta</taxon>
        <taxon>Magnoliopsida</taxon>
        <taxon>eudicotyledons</taxon>
        <taxon>Gunneridae</taxon>
        <taxon>Pentapetalae</taxon>
        <taxon>rosids</taxon>
        <taxon>fabids</taxon>
        <taxon>Fabales</taxon>
        <taxon>Fabaceae</taxon>
        <taxon>Papilionoideae</taxon>
        <taxon>50 kb inversion clade</taxon>
        <taxon>NPAAA clade</taxon>
        <taxon>indigoferoid/millettioid clade</taxon>
        <taxon>Phaseoleae</taxon>
        <taxon>Phaseolus</taxon>
    </lineage>
</organism>
<keyword evidence="3" id="KW-1185">Reference proteome</keyword>
<proteinExistence type="predicted"/>
<comment type="caution">
    <text evidence="2">The sequence shown here is derived from an EMBL/GenBank/DDBJ whole genome shotgun (WGS) entry which is preliminary data.</text>
</comment>
<evidence type="ECO:0000313" key="3">
    <source>
        <dbReference type="Proteomes" id="UP001374584"/>
    </source>
</evidence>
<reference evidence="2 3" key="1">
    <citation type="submission" date="2024-01" db="EMBL/GenBank/DDBJ databases">
        <title>The genomes of 5 underutilized Papilionoideae crops provide insights into root nodulation and disease resistanc.</title>
        <authorList>
            <person name="Jiang F."/>
        </authorList>
    </citation>
    <scope>NUCLEOTIDE SEQUENCE [LARGE SCALE GENOMIC DNA]</scope>
    <source>
        <strain evidence="2">JINMINGXINNONG_FW02</strain>
        <tissue evidence="2">Leaves</tissue>
    </source>
</reference>
<feature type="compositionally biased region" description="Basic and acidic residues" evidence="1">
    <location>
        <begin position="63"/>
        <end position="80"/>
    </location>
</feature>
<accession>A0AAN9REM3</accession>